<name>A0AAE1SNL7_9SOLA</name>
<proteinExistence type="predicted"/>
<reference evidence="1" key="1">
    <citation type="submission" date="2023-12" db="EMBL/GenBank/DDBJ databases">
        <title>Genome assembly of Anisodus tanguticus.</title>
        <authorList>
            <person name="Wang Y.-J."/>
        </authorList>
    </citation>
    <scope>NUCLEOTIDE SEQUENCE</scope>
    <source>
        <strain evidence="1">KB-2021</strain>
        <tissue evidence="1">Leaf</tissue>
    </source>
</reference>
<dbReference type="EMBL" id="JAVYJV010000004">
    <property type="protein sequence ID" value="KAK4372768.1"/>
    <property type="molecule type" value="Genomic_DNA"/>
</dbReference>
<organism evidence="1 2">
    <name type="scientific">Anisodus tanguticus</name>
    <dbReference type="NCBI Taxonomy" id="243964"/>
    <lineage>
        <taxon>Eukaryota</taxon>
        <taxon>Viridiplantae</taxon>
        <taxon>Streptophyta</taxon>
        <taxon>Embryophyta</taxon>
        <taxon>Tracheophyta</taxon>
        <taxon>Spermatophyta</taxon>
        <taxon>Magnoliopsida</taxon>
        <taxon>eudicotyledons</taxon>
        <taxon>Gunneridae</taxon>
        <taxon>Pentapetalae</taxon>
        <taxon>asterids</taxon>
        <taxon>lamiids</taxon>
        <taxon>Solanales</taxon>
        <taxon>Solanaceae</taxon>
        <taxon>Solanoideae</taxon>
        <taxon>Hyoscyameae</taxon>
        <taxon>Anisodus</taxon>
    </lineage>
</organism>
<evidence type="ECO:0000313" key="1">
    <source>
        <dbReference type="EMBL" id="KAK4372768.1"/>
    </source>
</evidence>
<accession>A0AAE1SNL7</accession>
<dbReference type="Proteomes" id="UP001291623">
    <property type="component" value="Unassembled WGS sequence"/>
</dbReference>
<comment type="caution">
    <text evidence="1">The sequence shown here is derived from an EMBL/GenBank/DDBJ whole genome shotgun (WGS) entry which is preliminary data.</text>
</comment>
<dbReference type="AlphaFoldDB" id="A0AAE1SNL7"/>
<protein>
    <submittedName>
        <fullName evidence="1">Uncharacterized protein</fullName>
    </submittedName>
</protein>
<gene>
    <name evidence="1" type="ORF">RND71_008152</name>
</gene>
<sequence length="78" mass="9093">MAKKCNFFECRDDSVDQRSKFILHKLLKKMEDLALNKKMEELTLKKKIEGESSCIEAERDIEGEFVALIVSNPLTMKR</sequence>
<keyword evidence="2" id="KW-1185">Reference proteome</keyword>
<evidence type="ECO:0000313" key="2">
    <source>
        <dbReference type="Proteomes" id="UP001291623"/>
    </source>
</evidence>